<feature type="region of interest" description="Disordered" evidence="1">
    <location>
        <begin position="63"/>
        <end position="99"/>
    </location>
</feature>
<evidence type="ECO:0000313" key="3">
    <source>
        <dbReference type="Proteomes" id="UP000076761"/>
    </source>
</evidence>
<sequence length="198" mass="22261">MTAAIATMSYHGHTTSSLPTPPHSPPIDPMCTAIHLLDSLQAFYHRERTWVLHTRAELEEKLIDGPDAPTISDPTSIASDAPSSAYSSAESYGSNESTPPQLITVDMIKTEPVDSQLPTKDHHTRHSRWMRRKNSYKLKLEGIGHKSRRRFVRSARDRGMSEPGAQLLEMFGDLVDARMESCQRITRLIRSANRADLR</sequence>
<reference evidence="2 3" key="1">
    <citation type="journal article" date="2016" name="Mol. Biol. Evol.">
        <title>Comparative Genomics of Early-Diverging Mushroom-Forming Fungi Provides Insights into the Origins of Lignocellulose Decay Capabilities.</title>
        <authorList>
            <person name="Nagy L.G."/>
            <person name="Riley R."/>
            <person name="Tritt A."/>
            <person name="Adam C."/>
            <person name="Daum C."/>
            <person name="Floudas D."/>
            <person name="Sun H."/>
            <person name="Yadav J.S."/>
            <person name="Pangilinan J."/>
            <person name="Larsson K.H."/>
            <person name="Matsuura K."/>
            <person name="Barry K."/>
            <person name="Labutti K."/>
            <person name="Kuo R."/>
            <person name="Ohm R.A."/>
            <person name="Bhattacharya S.S."/>
            <person name="Shirouzu T."/>
            <person name="Yoshinaga Y."/>
            <person name="Martin F.M."/>
            <person name="Grigoriev I.V."/>
            <person name="Hibbett D.S."/>
        </authorList>
    </citation>
    <scope>NUCLEOTIDE SEQUENCE [LARGE SCALE GENOMIC DNA]</scope>
    <source>
        <strain evidence="2 3">HHB14362 ss-1</strain>
    </source>
</reference>
<evidence type="ECO:0000256" key="1">
    <source>
        <dbReference type="SAM" id="MobiDB-lite"/>
    </source>
</evidence>
<feature type="compositionally biased region" description="Low complexity" evidence="1">
    <location>
        <begin position="76"/>
        <end position="97"/>
    </location>
</feature>
<proteinExistence type="predicted"/>
<dbReference type="Proteomes" id="UP000076761">
    <property type="component" value="Unassembled WGS sequence"/>
</dbReference>
<accession>A0A165N7E2</accession>
<dbReference type="InParanoid" id="A0A165N7E2"/>
<evidence type="ECO:0000313" key="2">
    <source>
        <dbReference type="EMBL" id="KZT19268.1"/>
    </source>
</evidence>
<dbReference type="EMBL" id="KV425645">
    <property type="protein sequence ID" value="KZT19268.1"/>
    <property type="molecule type" value="Genomic_DNA"/>
</dbReference>
<name>A0A165N7E2_9AGAM</name>
<gene>
    <name evidence="2" type="ORF">NEOLEDRAFT_1142282</name>
</gene>
<organism evidence="2 3">
    <name type="scientific">Neolentinus lepideus HHB14362 ss-1</name>
    <dbReference type="NCBI Taxonomy" id="1314782"/>
    <lineage>
        <taxon>Eukaryota</taxon>
        <taxon>Fungi</taxon>
        <taxon>Dikarya</taxon>
        <taxon>Basidiomycota</taxon>
        <taxon>Agaricomycotina</taxon>
        <taxon>Agaricomycetes</taxon>
        <taxon>Gloeophyllales</taxon>
        <taxon>Gloeophyllaceae</taxon>
        <taxon>Neolentinus</taxon>
    </lineage>
</organism>
<dbReference type="AlphaFoldDB" id="A0A165N7E2"/>
<protein>
    <submittedName>
        <fullName evidence="2">Uncharacterized protein</fullName>
    </submittedName>
</protein>
<dbReference type="OrthoDB" id="3217075at2759"/>
<keyword evidence="3" id="KW-1185">Reference proteome</keyword>